<dbReference type="EMBL" id="KV878684">
    <property type="protein sequence ID" value="OJJ72035.1"/>
    <property type="molecule type" value="Genomic_DNA"/>
</dbReference>
<dbReference type="Proteomes" id="UP000184499">
    <property type="component" value="Unassembled WGS sequence"/>
</dbReference>
<evidence type="ECO:0000313" key="2">
    <source>
        <dbReference type="EMBL" id="OJJ72035.1"/>
    </source>
</evidence>
<dbReference type="GeneID" id="93579856"/>
<sequence length="128" mass="14540">MGVRHAVREARTPDDASNNLPLWDKTNIDSLHGRVRLRRILKHWRARGFVPRQKLIGAPKNEAEPLDHLSPCPCKRNRERGEPWPPIGASYCNRVPDQCFKHPGHLISAQGKLWLVASALPLADAKEY</sequence>
<proteinExistence type="predicted"/>
<keyword evidence="3" id="KW-1185">Reference proteome</keyword>
<feature type="region of interest" description="Disordered" evidence="1">
    <location>
        <begin position="1"/>
        <end position="20"/>
    </location>
</feature>
<accession>A0A1L9UK08</accession>
<feature type="compositionally biased region" description="Basic and acidic residues" evidence="1">
    <location>
        <begin position="1"/>
        <end position="14"/>
    </location>
</feature>
<organism evidence="2 3">
    <name type="scientific">Aspergillus brasiliensis (strain CBS 101740 / IMI 381727 / IBT 21946)</name>
    <dbReference type="NCBI Taxonomy" id="767769"/>
    <lineage>
        <taxon>Eukaryota</taxon>
        <taxon>Fungi</taxon>
        <taxon>Dikarya</taxon>
        <taxon>Ascomycota</taxon>
        <taxon>Pezizomycotina</taxon>
        <taxon>Eurotiomycetes</taxon>
        <taxon>Eurotiomycetidae</taxon>
        <taxon>Eurotiales</taxon>
        <taxon>Aspergillaceae</taxon>
        <taxon>Aspergillus</taxon>
        <taxon>Aspergillus subgen. Circumdati</taxon>
    </lineage>
</organism>
<gene>
    <name evidence="2" type="ORF">ASPBRDRAFT_55279</name>
</gene>
<protein>
    <submittedName>
        <fullName evidence="2">Uncharacterized protein</fullName>
    </submittedName>
</protein>
<dbReference type="AlphaFoldDB" id="A0A1L9UK08"/>
<evidence type="ECO:0000313" key="3">
    <source>
        <dbReference type="Proteomes" id="UP000184499"/>
    </source>
</evidence>
<dbReference type="RefSeq" id="XP_067479283.1">
    <property type="nucleotide sequence ID" value="XM_067627368.1"/>
</dbReference>
<evidence type="ECO:0000256" key="1">
    <source>
        <dbReference type="SAM" id="MobiDB-lite"/>
    </source>
</evidence>
<reference evidence="3" key="1">
    <citation type="journal article" date="2017" name="Genome Biol.">
        <title>Comparative genomics reveals high biological diversity and specific adaptations in the industrially and medically important fungal genus Aspergillus.</title>
        <authorList>
            <person name="de Vries R.P."/>
            <person name="Riley R."/>
            <person name="Wiebenga A."/>
            <person name="Aguilar-Osorio G."/>
            <person name="Amillis S."/>
            <person name="Uchima C.A."/>
            <person name="Anderluh G."/>
            <person name="Asadollahi M."/>
            <person name="Askin M."/>
            <person name="Barry K."/>
            <person name="Battaglia E."/>
            <person name="Bayram O."/>
            <person name="Benocci T."/>
            <person name="Braus-Stromeyer S.A."/>
            <person name="Caldana C."/>
            <person name="Canovas D."/>
            <person name="Cerqueira G.C."/>
            <person name="Chen F."/>
            <person name="Chen W."/>
            <person name="Choi C."/>
            <person name="Clum A."/>
            <person name="Dos Santos R.A."/>
            <person name="Damasio A.R."/>
            <person name="Diallinas G."/>
            <person name="Emri T."/>
            <person name="Fekete E."/>
            <person name="Flipphi M."/>
            <person name="Freyberg S."/>
            <person name="Gallo A."/>
            <person name="Gournas C."/>
            <person name="Habgood R."/>
            <person name="Hainaut M."/>
            <person name="Harispe M.L."/>
            <person name="Henrissat B."/>
            <person name="Hilden K.S."/>
            <person name="Hope R."/>
            <person name="Hossain A."/>
            <person name="Karabika E."/>
            <person name="Karaffa L."/>
            <person name="Karanyi Z."/>
            <person name="Krasevec N."/>
            <person name="Kuo A."/>
            <person name="Kusch H."/>
            <person name="LaButti K."/>
            <person name="Lagendijk E.L."/>
            <person name="Lapidus A."/>
            <person name="Levasseur A."/>
            <person name="Lindquist E."/>
            <person name="Lipzen A."/>
            <person name="Logrieco A.F."/>
            <person name="MacCabe A."/>
            <person name="Maekelae M.R."/>
            <person name="Malavazi I."/>
            <person name="Melin P."/>
            <person name="Meyer V."/>
            <person name="Mielnichuk N."/>
            <person name="Miskei M."/>
            <person name="Molnar A.P."/>
            <person name="Mule G."/>
            <person name="Ngan C.Y."/>
            <person name="Orejas M."/>
            <person name="Orosz E."/>
            <person name="Ouedraogo J.P."/>
            <person name="Overkamp K.M."/>
            <person name="Park H.-S."/>
            <person name="Perrone G."/>
            <person name="Piumi F."/>
            <person name="Punt P.J."/>
            <person name="Ram A.F."/>
            <person name="Ramon A."/>
            <person name="Rauscher S."/>
            <person name="Record E."/>
            <person name="Riano-Pachon D.M."/>
            <person name="Robert V."/>
            <person name="Roehrig J."/>
            <person name="Ruller R."/>
            <person name="Salamov A."/>
            <person name="Salih N.S."/>
            <person name="Samson R.A."/>
            <person name="Sandor E."/>
            <person name="Sanguinetti M."/>
            <person name="Schuetze T."/>
            <person name="Sepcic K."/>
            <person name="Shelest E."/>
            <person name="Sherlock G."/>
            <person name="Sophianopoulou V."/>
            <person name="Squina F.M."/>
            <person name="Sun H."/>
            <person name="Susca A."/>
            <person name="Todd R.B."/>
            <person name="Tsang A."/>
            <person name="Unkles S.E."/>
            <person name="van de Wiele N."/>
            <person name="van Rossen-Uffink D."/>
            <person name="Oliveira J.V."/>
            <person name="Vesth T.C."/>
            <person name="Visser J."/>
            <person name="Yu J.-H."/>
            <person name="Zhou M."/>
            <person name="Andersen M.R."/>
            <person name="Archer D.B."/>
            <person name="Baker S.E."/>
            <person name="Benoit I."/>
            <person name="Brakhage A.A."/>
            <person name="Braus G.H."/>
            <person name="Fischer R."/>
            <person name="Frisvad J.C."/>
            <person name="Goldman G.H."/>
            <person name="Houbraken J."/>
            <person name="Oakley B."/>
            <person name="Pocsi I."/>
            <person name="Scazzocchio C."/>
            <person name="Seiboth B."/>
            <person name="vanKuyk P.A."/>
            <person name="Wortman J."/>
            <person name="Dyer P.S."/>
            <person name="Grigoriev I.V."/>
        </authorList>
    </citation>
    <scope>NUCLEOTIDE SEQUENCE [LARGE SCALE GENOMIC DNA]</scope>
    <source>
        <strain evidence="3">CBS 101740 / IMI 381727 / IBT 21946</strain>
    </source>
</reference>
<name>A0A1L9UK08_ASPBC</name>
<dbReference type="VEuPathDB" id="FungiDB:ASPBRDRAFT_55279"/>